<feature type="region of interest" description="Disordered" evidence="1">
    <location>
        <begin position="1"/>
        <end position="27"/>
    </location>
</feature>
<dbReference type="AlphaFoldDB" id="A0A7W7Q9K8"/>
<evidence type="ECO:0000313" key="2">
    <source>
        <dbReference type="EMBL" id="MBB4909184.1"/>
    </source>
</evidence>
<dbReference type="RefSeq" id="WP_184813213.1">
    <property type="nucleotide sequence ID" value="NZ_JACHJQ010000005.1"/>
</dbReference>
<evidence type="ECO:0000313" key="3">
    <source>
        <dbReference type="Proteomes" id="UP000520767"/>
    </source>
</evidence>
<comment type="caution">
    <text evidence="2">The sequence shown here is derived from an EMBL/GenBank/DDBJ whole genome shotgun (WGS) entry which is preliminary data.</text>
</comment>
<gene>
    <name evidence="2" type="ORF">FHR82_005437</name>
</gene>
<sequence>MFAGQQPDPQEPRLAADGKTGPTTVTSRTVFHDNIAIGTSFAEVDPSVAR</sequence>
<protein>
    <submittedName>
        <fullName evidence="2">Uncharacterized protein</fullName>
    </submittedName>
</protein>
<name>A0A7W7Q9K8_9PSEU</name>
<reference evidence="2 3" key="1">
    <citation type="submission" date="2020-08" db="EMBL/GenBank/DDBJ databases">
        <title>Genomic Encyclopedia of Type Strains, Phase III (KMG-III): the genomes of soil and plant-associated and newly described type strains.</title>
        <authorList>
            <person name="Whitman W."/>
        </authorList>
    </citation>
    <scope>NUCLEOTIDE SEQUENCE [LARGE SCALE GENOMIC DNA]</scope>
    <source>
        <strain evidence="2 3">CECT 8960</strain>
    </source>
</reference>
<organism evidence="2 3">
    <name type="scientific">Actinophytocola algeriensis</name>
    <dbReference type="NCBI Taxonomy" id="1768010"/>
    <lineage>
        <taxon>Bacteria</taxon>
        <taxon>Bacillati</taxon>
        <taxon>Actinomycetota</taxon>
        <taxon>Actinomycetes</taxon>
        <taxon>Pseudonocardiales</taxon>
        <taxon>Pseudonocardiaceae</taxon>
    </lineage>
</organism>
<proteinExistence type="predicted"/>
<accession>A0A7W7Q9K8</accession>
<keyword evidence="3" id="KW-1185">Reference proteome</keyword>
<evidence type="ECO:0000256" key="1">
    <source>
        <dbReference type="SAM" id="MobiDB-lite"/>
    </source>
</evidence>
<dbReference type="Proteomes" id="UP000520767">
    <property type="component" value="Unassembled WGS sequence"/>
</dbReference>
<dbReference type="EMBL" id="JACHJQ010000005">
    <property type="protein sequence ID" value="MBB4909184.1"/>
    <property type="molecule type" value="Genomic_DNA"/>
</dbReference>